<evidence type="ECO:0000256" key="1">
    <source>
        <dbReference type="SAM" id="MobiDB-lite"/>
    </source>
</evidence>
<feature type="compositionally biased region" description="Polar residues" evidence="1">
    <location>
        <begin position="36"/>
        <end position="49"/>
    </location>
</feature>
<feature type="transmembrane region" description="Helical" evidence="2">
    <location>
        <begin position="82"/>
        <end position="102"/>
    </location>
</feature>
<feature type="compositionally biased region" description="Basic residues" evidence="1">
    <location>
        <begin position="1"/>
        <end position="12"/>
    </location>
</feature>
<gene>
    <name evidence="3" type="ORF">ACFFQA_24695</name>
</gene>
<organism evidence="3 4">
    <name type="scientific">Allokutzneria oryzae</name>
    <dbReference type="NCBI Taxonomy" id="1378989"/>
    <lineage>
        <taxon>Bacteria</taxon>
        <taxon>Bacillati</taxon>
        <taxon>Actinomycetota</taxon>
        <taxon>Actinomycetes</taxon>
        <taxon>Pseudonocardiales</taxon>
        <taxon>Pseudonocardiaceae</taxon>
        <taxon>Allokutzneria</taxon>
    </lineage>
</organism>
<feature type="region of interest" description="Disordered" evidence="1">
    <location>
        <begin position="1"/>
        <end position="74"/>
    </location>
</feature>
<comment type="caution">
    <text evidence="3">The sequence shown here is derived from an EMBL/GenBank/DDBJ whole genome shotgun (WGS) entry which is preliminary data.</text>
</comment>
<evidence type="ECO:0000313" key="3">
    <source>
        <dbReference type="EMBL" id="MFB9907147.1"/>
    </source>
</evidence>
<dbReference type="EMBL" id="JBHLZU010000020">
    <property type="protein sequence ID" value="MFB9907147.1"/>
    <property type="molecule type" value="Genomic_DNA"/>
</dbReference>
<name>A0ABV6A1X5_9PSEU</name>
<sequence length="280" mass="30129">MERSTTGRRHQRAGAVTVAELIRKQPAPARGPARSVTDSQQLVSELYSSTQPTTPTPAPVYFADPEPEPDPREHPLLKPLRVLGIIVGALLLAGSVVAASVITADYGPHGPRTQYQAPQLNGALALRPDLVLDRLVGATKATASSANTDTKPLNRQPAANRPGTTTAKPTGTWQPNAVTPTTAVEVVQEFFQRLQHRPELAVQMLDTKLIGPDRAAFLKAWETVKSVRLQDVEQGKNGVLSTMTLELANGTRLRMEQLLTLGAAEPRQIVAAELLSVQQS</sequence>
<reference evidence="3 4" key="1">
    <citation type="submission" date="2024-09" db="EMBL/GenBank/DDBJ databases">
        <authorList>
            <person name="Sun Q."/>
            <person name="Mori K."/>
        </authorList>
    </citation>
    <scope>NUCLEOTIDE SEQUENCE [LARGE SCALE GENOMIC DNA]</scope>
    <source>
        <strain evidence="3 4">TBRC 7907</strain>
    </source>
</reference>
<keyword evidence="4" id="KW-1185">Reference proteome</keyword>
<proteinExistence type="predicted"/>
<keyword evidence="2" id="KW-1133">Transmembrane helix</keyword>
<feature type="compositionally biased region" description="Polar residues" evidence="1">
    <location>
        <begin position="141"/>
        <end position="153"/>
    </location>
</feature>
<feature type="region of interest" description="Disordered" evidence="1">
    <location>
        <begin position="141"/>
        <end position="176"/>
    </location>
</feature>
<dbReference type="Proteomes" id="UP001589693">
    <property type="component" value="Unassembled WGS sequence"/>
</dbReference>
<accession>A0ABV6A1X5</accession>
<keyword evidence="2" id="KW-0812">Transmembrane</keyword>
<evidence type="ECO:0000256" key="2">
    <source>
        <dbReference type="SAM" id="Phobius"/>
    </source>
</evidence>
<feature type="compositionally biased region" description="Polar residues" evidence="1">
    <location>
        <begin position="162"/>
        <end position="176"/>
    </location>
</feature>
<dbReference type="RefSeq" id="WP_377856765.1">
    <property type="nucleotide sequence ID" value="NZ_JBHLZU010000020.1"/>
</dbReference>
<evidence type="ECO:0000313" key="4">
    <source>
        <dbReference type="Proteomes" id="UP001589693"/>
    </source>
</evidence>
<protein>
    <submittedName>
        <fullName evidence="3">Uncharacterized protein</fullName>
    </submittedName>
</protein>
<keyword evidence="2" id="KW-0472">Membrane</keyword>